<dbReference type="GO" id="GO:0015562">
    <property type="term" value="F:efflux transmembrane transporter activity"/>
    <property type="evidence" value="ECO:0007669"/>
    <property type="project" value="InterPro"/>
</dbReference>
<dbReference type="Proteomes" id="UP000335415">
    <property type="component" value="Unassembled WGS sequence"/>
</dbReference>
<keyword evidence="3" id="KW-1134">Transmembrane beta strand</keyword>
<dbReference type="Gene3D" id="1.20.1600.10">
    <property type="entry name" value="Outer membrane efflux proteins (OEP)"/>
    <property type="match status" value="1"/>
</dbReference>
<dbReference type="Pfam" id="PF02321">
    <property type="entry name" value="OEP"/>
    <property type="match status" value="2"/>
</dbReference>
<gene>
    <name evidence="4" type="ORF">FJU30_09055</name>
</gene>
<comment type="caution">
    <text evidence="4">The sequence shown here is derived from an EMBL/GenBank/DDBJ whole genome shotgun (WGS) entry which is preliminary data.</text>
</comment>
<evidence type="ECO:0000256" key="3">
    <source>
        <dbReference type="RuleBase" id="RU362097"/>
    </source>
</evidence>
<dbReference type="OrthoDB" id="9770517at2"/>
<keyword evidence="3" id="KW-0449">Lipoprotein</keyword>
<name>A0A5J5G3P8_9GAMM</name>
<keyword evidence="3" id="KW-0472">Membrane</keyword>
<reference evidence="4 5" key="1">
    <citation type="submission" date="2019-09" db="EMBL/GenBank/DDBJ databases">
        <authorList>
            <person name="Li Y."/>
        </authorList>
    </citation>
    <scope>NUCLEOTIDE SEQUENCE [LARGE SCALE GENOMIC DNA]</scope>
    <source>
        <strain evidence="4 5">L3-3HA</strain>
    </source>
</reference>
<evidence type="ECO:0000313" key="5">
    <source>
        <dbReference type="Proteomes" id="UP000335415"/>
    </source>
</evidence>
<keyword evidence="3" id="KW-0564">Palmitate</keyword>
<dbReference type="AlphaFoldDB" id="A0A5J5G3P8"/>
<dbReference type="PANTHER" id="PTHR30203:SF32">
    <property type="entry name" value="CATION EFFLUX SYSTEM PROTEIN CUSC"/>
    <property type="match status" value="1"/>
</dbReference>
<dbReference type="EMBL" id="VYKJ01000003">
    <property type="protein sequence ID" value="KAA9001352.1"/>
    <property type="molecule type" value="Genomic_DNA"/>
</dbReference>
<comment type="subcellular location">
    <subcellularLocation>
        <location evidence="1 3">Cell outer membrane</location>
        <topology evidence="1 3">Lipid-anchor</topology>
    </subcellularLocation>
</comment>
<sequence>MIRLRVISLSLMLAGCASLDPVWQRPAAPVPAVWPGASGQTGAELAGWKSVIGDARLRQLLERALRSNRDVQKALADMSAARALYREQRGALFPALHTDLSLARSQTPTNGMSESAQAEGAISGFELDLFGRNRSLTRAARETWLASEYTAQSARLTLIADTSRAWLALAAANSNLALARNTRQSAADSLAAVQRRQRNGLAAASDASEAQTIYQQARAGVAAGLTQVAQSKNALTLLTGSDVPDALLPGTLESLPNHSIALLPAGVSSSVLLRRPDVREAEHNLKSANASIGAARASFFPTITLTASAGAGSDSLANLFSGGSRIWAFSPSVTLPLFAGGGNLAQLRYAQAQKQGRVASYEKTIQTAFRDVADALARRATLSEQLDARQGYVAAAQQALDSSTRRYQTGAGDYLNVLTARRPGKRVG</sequence>
<evidence type="ECO:0000313" key="4">
    <source>
        <dbReference type="EMBL" id="KAA9001352.1"/>
    </source>
</evidence>
<feature type="chain" id="PRO_5023968305" evidence="3">
    <location>
        <begin position="20"/>
        <end position="428"/>
    </location>
</feature>
<keyword evidence="3" id="KW-0732">Signal</keyword>
<dbReference type="NCBIfam" id="TIGR01845">
    <property type="entry name" value="outer_NodT"/>
    <property type="match status" value="1"/>
</dbReference>
<accession>A0A5J5G3P8</accession>
<dbReference type="InterPro" id="IPR003423">
    <property type="entry name" value="OMP_efflux"/>
</dbReference>
<dbReference type="GO" id="GO:0009279">
    <property type="term" value="C:cell outer membrane"/>
    <property type="evidence" value="ECO:0007669"/>
    <property type="project" value="UniProtKB-SubCell"/>
</dbReference>
<organism evidence="4 5">
    <name type="scientific">Affinibrenneria salicis</name>
    <dbReference type="NCBI Taxonomy" id="2590031"/>
    <lineage>
        <taxon>Bacteria</taxon>
        <taxon>Pseudomonadati</taxon>
        <taxon>Pseudomonadota</taxon>
        <taxon>Gammaproteobacteria</taxon>
        <taxon>Enterobacterales</taxon>
        <taxon>Pectobacteriaceae</taxon>
        <taxon>Affinibrenneria</taxon>
    </lineage>
</organism>
<proteinExistence type="inferred from homology"/>
<feature type="signal peptide" evidence="3">
    <location>
        <begin position="1"/>
        <end position="19"/>
    </location>
</feature>
<keyword evidence="3" id="KW-0812">Transmembrane</keyword>
<dbReference type="SUPFAM" id="SSF56954">
    <property type="entry name" value="Outer membrane efflux proteins (OEP)"/>
    <property type="match status" value="1"/>
</dbReference>
<dbReference type="PROSITE" id="PS51257">
    <property type="entry name" value="PROKAR_LIPOPROTEIN"/>
    <property type="match status" value="1"/>
</dbReference>
<dbReference type="Gene3D" id="2.20.200.10">
    <property type="entry name" value="Outer membrane efflux proteins (OEP)"/>
    <property type="match status" value="1"/>
</dbReference>
<evidence type="ECO:0000256" key="1">
    <source>
        <dbReference type="ARBA" id="ARBA00004459"/>
    </source>
</evidence>
<dbReference type="InterPro" id="IPR010131">
    <property type="entry name" value="MdtP/NodT-like"/>
</dbReference>
<protein>
    <submittedName>
        <fullName evidence="4">Efflux transporter outer membrane subunit</fullName>
    </submittedName>
</protein>
<dbReference type="PANTHER" id="PTHR30203">
    <property type="entry name" value="OUTER MEMBRANE CATION EFFLUX PROTEIN"/>
    <property type="match status" value="1"/>
</dbReference>
<evidence type="ECO:0000256" key="2">
    <source>
        <dbReference type="ARBA" id="ARBA00007613"/>
    </source>
</evidence>
<keyword evidence="5" id="KW-1185">Reference proteome</keyword>
<comment type="similarity">
    <text evidence="2 3">Belongs to the outer membrane factor (OMF) (TC 1.B.17) family.</text>
</comment>